<dbReference type="PANTHER" id="PTHR30469">
    <property type="entry name" value="MULTIDRUG RESISTANCE PROTEIN MDTA"/>
    <property type="match status" value="1"/>
</dbReference>
<dbReference type="InterPro" id="IPR058625">
    <property type="entry name" value="MdtA-like_BSH"/>
</dbReference>
<dbReference type="GO" id="GO:1990281">
    <property type="term" value="C:efflux pump complex"/>
    <property type="evidence" value="ECO:0007669"/>
    <property type="project" value="TreeGrafter"/>
</dbReference>
<feature type="domain" description="Multidrug resistance protein MdtA-like barrel-sandwich hybrid" evidence="5">
    <location>
        <begin position="66"/>
        <end position="192"/>
    </location>
</feature>
<dbReference type="PANTHER" id="PTHR30469:SF29">
    <property type="entry name" value="BLR2860 PROTEIN"/>
    <property type="match status" value="1"/>
</dbReference>
<evidence type="ECO:0000259" key="5">
    <source>
        <dbReference type="Pfam" id="PF25917"/>
    </source>
</evidence>
<feature type="signal peptide" evidence="4">
    <location>
        <begin position="1"/>
        <end position="23"/>
    </location>
</feature>
<evidence type="ECO:0000256" key="4">
    <source>
        <dbReference type="SAM" id="SignalP"/>
    </source>
</evidence>
<dbReference type="Proteomes" id="UP000292445">
    <property type="component" value="Unassembled WGS sequence"/>
</dbReference>
<dbReference type="Pfam" id="PF25954">
    <property type="entry name" value="Beta-barrel_RND_2"/>
    <property type="match status" value="1"/>
</dbReference>
<sequence length="369" mass="39210">MRKKILVGTAILAAVVLAGVRVAASGGDDAPPAASYPAPKVAVAGVQRARLPQVYVGVGELEAVRQVLLATEVGGRITRIAFESGQRVKAGQVLVQLNDAPEQAEARRLEAQLRNAELQLARVVRLLDEDAATREQLDNARAARDMAQGELQRVQALIAQKTVRAPFDGVLGLRRVHAGQYLNAADPIATLVDAASLRANFSLDEQAVPRLRTGQPVDVRVDAYPGKRFRATINAIDPMISRSRTVRVQASLANAEGALKAGMYASVRVERQDGPASVLAVPETAVTYTAYGDTVFVVQDAPGKGLVAKRVAVKVGTRHEGLVEIEEGLRENDRVVTSGQLKLNDGMPVELSAGDTLRDSASATRVSGI</sequence>
<dbReference type="SUPFAM" id="SSF111369">
    <property type="entry name" value="HlyD-like secretion proteins"/>
    <property type="match status" value="1"/>
</dbReference>
<feature type="domain" description="YknX-like C-terminal permuted SH3-like" evidence="7">
    <location>
        <begin position="278"/>
        <end position="350"/>
    </location>
</feature>
<dbReference type="InterPro" id="IPR006143">
    <property type="entry name" value="RND_pump_MFP"/>
</dbReference>
<comment type="similarity">
    <text evidence="1">Belongs to the membrane fusion protein (MFP) (TC 8.A.1) family.</text>
</comment>
<dbReference type="Pfam" id="PF25989">
    <property type="entry name" value="YknX_C"/>
    <property type="match status" value="1"/>
</dbReference>
<dbReference type="GO" id="GO:0019898">
    <property type="term" value="C:extrinsic component of membrane"/>
    <property type="evidence" value="ECO:0007669"/>
    <property type="project" value="InterPro"/>
</dbReference>
<protein>
    <submittedName>
        <fullName evidence="8">Multidrug efflux system membrane fusion protein</fullName>
    </submittedName>
</protein>
<dbReference type="GO" id="GO:0030313">
    <property type="term" value="C:cell envelope"/>
    <property type="evidence" value="ECO:0007669"/>
    <property type="project" value="UniProtKB-SubCell"/>
</dbReference>
<dbReference type="NCBIfam" id="TIGR01730">
    <property type="entry name" value="RND_mfp"/>
    <property type="match status" value="1"/>
</dbReference>
<feature type="coiled-coil region" evidence="3">
    <location>
        <begin position="106"/>
        <end position="157"/>
    </location>
</feature>
<reference evidence="8 9" key="1">
    <citation type="submission" date="2019-02" db="EMBL/GenBank/DDBJ databases">
        <title>Genomic Encyclopedia of Type Strains, Phase IV (KMG-IV): sequencing the most valuable type-strain genomes for metagenomic binning, comparative biology and taxonomic classification.</title>
        <authorList>
            <person name="Goeker M."/>
        </authorList>
    </citation>
    <scope>NUCLEOTIDE SEQUENCE [LARGE SCALE GENOMIC DNA]</scope>
    <source>
        <strain evidence="8 9">K24</strain>
    </source>
</reference>
<keyword evidence="9" id="KW-1185">Reference proteome</keyword>
<dbReference type="AlphaFoldDB" id="A0A4Q7NL97"/>
<evidence type="ECO:0000256" key="3">
    <source>
        <dbReference type="SAM" id="Coils"/>
    </source>
</evidence>
<keyword evidence="2 3" id="KW-0175">Coiled coil</keyword>
<dbReference type="Gene3D" id="2.40.50.100">
    <property type="match status" value="1"/>
</dbReference>
<evidence type="ECO:0000259" key="7">
    <source>
        <dbReference type="Pfam" id="PF25989"/>
    </source>
</evidence>
<organism evidence="8 9">
    <name type="scientific">Pigmentiphaga kullae</name>
    <dbReference type="NCBI Taxonomy" id="151784"/>
    <lineage>
        <taxon>Bacteria</taxon>
        <taxon>Pseudomonadati</taxon>
        <taxon>Pseudomonadota</taxon>
        <taxon>Betaproteobacteria</taxon>
        <taxon>Burkholderiales</taxon>
        <taxon>Alcaligenaceae</taxon>
        <taxon>Pigmentiphaga</taxon>
    </lineage>
</organism>
<keyword evidence="4" id="KW-0732">Signal</keyword>
<feature type="chain" id="PRO_5020536266" evidence="4">
    <location>
        <begin position="24"/>
        <end position="369"/>
    </location>
</feature>
<dbReference type="FunFam" id="2.40.30.170:FF:000010">
    <property type="entry name" value="Efflux RND transporter periplasmic adaptor subunit"/>
    <property type="match status" value="1"/>
</dbReference>
<dbReference type="Gene3D" id="2.40.30.170">
    <property type="match status" value="1"/>
</dbReference>
<evidence type="ECO:0000313" key="9">
    <source>
        <dbReference type="Proteomes" id="UP000292445"/>
    </source>
</evidence>
<dbReference type="GO" id="GO:1990961">
    <property type="term" value="P:xenobiotic detoxification by transmembrane export across the plasma membrane"/>
    <property type="evidence" value="ECO:0007669"/>
    <property type="project" value="InterPro"/>
</dbReference>
<dbReference type="InterPro" id="IPR058637">
    <property type="entry name" value="YknX-like_C"/>
</dbReference>
<accession>A0A4Q7NL97</accession>
<dbReference type="OrthoDB" id="9806939at2"/>
<gene>
    <name evidence="8" type="ORF">EV675_1853</name>
</gene>
<name>A0A4Q7NL97_9BURK</name>
<dbReference type="GO" id="GO:0015562">
    <property type="term" value="F:efflux transmembrane transporter activity"/>
    <property type="evidence" value="ECO:0007669"/>
    <property type="project" value="TreeGrafter"/>
</dbReference>
<dbReference type="GO" id="GO:1990195">
    <property type="term" value="C:macrolide transmembrane transporter complex"/>
    <property type="evidence" value="ECO:0007669"/>
    <property type="project" value="InterPro"/>
</dbReference>
<evidence type="ECO:0000313" key="8">
    <source>
        <dbReference type="EMBL" id="RZS85823.1"/>
    </source>
</evidence>
<evidence type="ECO:0000259" key="6">
    <source>
        <dbReference type="Pfam" id="PF25954"/>
    </source>
</evidence>
<dbReference type="EMBL" id="SGXC01000001">
    <property type="protein sequence ID" value="RZS85823.1"/>
    <property type="molecule type" value="Genomic_DNA"/>
</dbReference>
<dbReference type="InterPro" id="IPR030190">
    <property type="entry name" value="MacA_alpha-hairpin_sf"/>
</dbReference>
<dbReference type="RefSeq" id="WP_130356976.1">
    <property type="nucleotide sequence ID" value="NZ_SGXC01000001.1"/>
</dbReference>
<evidence type="ECO:0000256" key="2">
    <source>
        <dbReference type="ARBA" id="ARBA00023054"/>
    </source>
</evidence>
<feature type="domain" description="CusB-like beta-barrel" evidence="6">
    <location>
        <begin position="202"/>
        <end position="272"/>
    </location>
</feature>
<proteinExistence type="inferred from homology"/>
<evidence type="ECO:0000256" key="1">
    <source>
        <dbReference type="ARBA" id="ARBA00009477"/>
    </source>
</evidence>
<dbReference type="Pfam" id="PF25917">
    <property type="entry name" value="BSH_RND"/>
    <property type="match status" value="1"/>
</dbReference>
<comment type="caution">
    <text evidence="8">The sequence shown here is derived from an EMBL/GenBank/DDBJ whole genome shotgun (WGS) entry which is preliminary data.</text>
</comment>
<dbReference type="Gene3D" id="2.40.420.20">
    <property type="match status" value="1"/>
</dbReference>
<dbReference type="InterPro" id="IPR058792">
    <property type="entry name" value="Beta-barrel_RND_2"/>
</dbReference>
<dbReference type="Gene3D" id="6.10.140.1990">
    <property type="match status" value="1"/>
</dbReference>